<keyword evidence="3" id="KW-1185">Reference proteome</keyword>
<sequence length="588" mass="67032">MKKLLFGLALLPHLLFAQFVVPNYPAVDALGRKLPDFKDVGPPRKNKFVGLFYWVWHTNFASQVPLNTSEILAKHPEAVYDYDNPVWRPADGTTFYWGEPLFGYYRDEDPWVLRRQAVMLADAGVDVIILDSTNGTNFKESYEALFKAFDEARKDGIKAPAIAFILPFGPSESAKGELVQLYNDLYKPGLYKDLWFNWQGKPLIMAYPEMVSSPDDTGLNAAIKNFFTFRPGQPVYNKGPQHKDHWGWLEVYPQHGFGPKPNGAFEEVTVGVAQNWSKKEGLTAMNAEGAFGRNYTDKDGQHTEPGAINYGYNFQEQWDRALKIDPDFIFITGWNEWIAGRAKKWQNQVNAFPDEFNEEGSRDIEPMKGGHGDNYYYQMVSNIRKFKGMAAPAEAGGYVKANADGSFVDWDKVKPEFVAYKGNTLHRDFDGWKGTHYVNNTGRNDLVLSKVAVDKQFVYFYVQTQDKLSPATDKAWMRLFINIDKNNQTGWNGYDYVINRLNPTAKGTVERSVNGWKWNKVGDAGYRIKDNVLELKIDKKLLGVSGPADFEFKWSDNMQTDGDITDFLINGDVAPSGRFNFRYINKMK</sequence>
<dbReference type="EMBL" id="VLPK01000006">
    <property type="protein sequence ID" value="TSJ36619.1"/>
    <property type="molecule type" value="Genomic_DNA"/>
</dbReference>
<comment type="caution">
    <text evidence="2">The sequence shown here is derived from an EMBL/GenBank/DDBJ whole genome shotgun (WGS) entry which is preliminary data.</text>
</comment>
<dbReference type="RefSeq" id="WP_144250587.1">
    <property type="nucleotide sequence ID" value="NZ_VLPK01000006.1"/>
</dbReference>
<proteinExistence type="predicted"/>
<reference evidence="2 3" key="1">
    <citation type="submission" date="2019-07" db="EMBL/GenBank/DDBJ databases">
        <authorList>
            <person name="Huq M.A."/>
        </authorList>
    </citation>
    <scope>NUCLEOTIDE SEQUENCE [LARGE SCALE GENOMIC DNA]</scope>
    <source>
        <strain evidence="2 3">MAH-19</strain>
    </source>
</reference>
<keyword evidence="1" id="KW-0732">Signal</keyword>
<organism evidence="2 3">
    <name type="scientific">Mucilaginibacter corticis</name>
    <dbReference type="NCBI Taxonomy" id="2597670"/>
    <lineage>
        <taxon>Bacteria</taxon>
        <taxon>Pseudomonadati</taxon>
        <taxon>Bacteroidota</taxon>
        <taxon>Sphingobacteriia</taxon>
        <taxon>Sphingobacteriales</taxon>
        <taxon>Sphingobacteriaceae</taxon>
        <taxon>Mucilaginibacter</taxon>
    </lineage>
</organism>
<evidence type="ECO:0000313" key="2">
    <source>
        <dbReference type="EMBL" id="TSJ36619.1"/>
    </source>
</evidence>
<dbReference type="Gene3D" id="3.20.20.80">
    <property type="entry name" value="Glycosidases"/>
    <property type="match status" value="1"/>
</dbReference>
<protein>
    <recommendedName>
        <fullName evidence="4">DUF5010 domain-containing protein</fullName>
    </recommendedName>
</protein>
<dbReference type="OrthoDB" id="9813735at2"/>
<evidence type="ECO:0000256" key="1">
    <source>
        <dbReference type="SAM" id="SignalP"/>
    </source>
</evidence>
<dbReference type="AlphaFoldDB" id="A0A556M9M9"/>
<name>A0A556M9M9_9SPHI</name>
<evidence type="ECO:0008006" key="4">
    <source>
        <dbReference type="Google" id="ProtNLM"/>
    </source>
</evidence>
<dbReference type="Proteomes" id="UP000318733">
    <property type="component" value="Unassembled WGS sequence"/>
</dbReference>
<evidence type="ECO:0000313" key="3">
    <source>
        <dbReference type="Proteomes" id="UP000318733"/>
    </source>
</evidence>
<accession>A0A556M9M9</accession>
<feature type="chain" id="PRO_5021932109" description="DUF5010 domain-containing protein" evidence="1">
    <location>
        <begin position="18"/>
        <end position="588"/>
    </location>
</feature>
<gene>
    <name evidence="2" type="ORF">FO440_22595</name>
</gene>
<feature type="signal peptide" evidence="1">
    <location>
        <begin position="1"/>
        <end position="17"/>
    </location>
</feature>